<evidence type="ECO:0000313" key="11">
    <source>
        <dbReference type="Proteomes" id="UP001596456"/>
    </source>
</evidence>
<evidence type="ECO:0000256" key="3">
    <source>
        <dbReference type="ARBA" id="ARBA00004763"/>
    </source>
</evidence>
<comment type="catalytic activity">
    <reaction evidence="1">
        <text>(7,8-dihydropterin-6-yl)methyl diphosphate + 4-aminobenzoate = 7,8-dihydropteroate + diphosphate</text>
        <dbReference type="Rhea" id="RHEA:19949"/>
        <dbReference type="ChEBI" id="CHEBI:17836"/>
        <dbReference type="ChEBI" id="CHEBI:17839"/>
        <dbReference type="ChEBI" id="CHEBI:33019"/>
        <dbReference type="ChEBI" id="CHEBI:72950"/>
        <dbReference type="EC" id="2.5.1.15"/>
    </reaction>
</comment>
<dbReference type="InterPro" id="IPR000489">
    <property type="entry name" value="Pterin-binding_dom"/>
</dbReference>
<dbReference type="Proteomes" id="UP001596456">
    <property type="component" value="Unassembled WGS sequence"/>
</dbReference>
<name>A0ABW2KTH4_9PROT</name>
<protein>
    <recommendedName>
        <fullName evidence="4">dihydropteroate synthase</fullName>
        <ecNumber evidence="4">2.5.1.15</ecNumber>
    </recommendedName>
</protein>
<evidence type="ECO:0000313" key="10">
    <source>
        <dbReference type="EMBL" id="MFC7333288.1"/>
    </source>
</evidence>
<dbReference type="GO" id="GO:0004156">
    <property type="term" value="F:dihydropteroate synthase activity"/>
    <property type="evidence" value="ECO:0007669"/>
    <property type="project" value="UniProtKB-EC"/>
</dbReference>
<dbReference type="PANTHER" id="PTHR20941:SF1">
    <property type="entry name" value="FOLIC ACID SYNTHESIS PROTEIN FOL1"/>
    <property type="match status" value="1"/>
</dbReference>
<dbReference type="SUPFAM" id="SSF51717">
    <property type="entry name" value="Dihydropteroate synthetase-like"/>
    <property type="match status" value="1"/>
</dbReference>
<dbReference type="PANTHER" id="PTHR20941">
    <property type="entry name" value="FOLATE SYNTHESIS PROTEINS"/>
    <property type="match status" value="1"/>
</dbReference>
<dbReference type="InterPro" id="IPR006390">
    <property type="entry name" value="DHP_synth_dom"/>
</dbReference>
<keyword evidence="11" id="KW-1185">Reference proteome</keyword>
<sequence length="385" mass="39366">MTSAVPITVPGAVPTLALLPPPARPADLYLRPTAFLSGAEADRAVAAGQALRLAGSGFAFALLEVAVRTPAGSVRAIAPADAVRGWMAGLEQPAARRAAVLLAALTTPPLTVGEPAWAGLGLGRPLIQGIVNVTPDSFSDGGDHADPAAAVAHGRALLEAGADILDVGGESTRPGAQPVEPAEEAARVVPVIRALAEAGAVVSVDTRRASVMRAALEAGARIVNDVTALAGDPDSLSVAAAAGCPVVLMHMQGEPGTMQQDPQYRDVVLDVFDGLEERLLAAEAAGIPRHRVAVDPGIGFGKTVEHNLALLRQVGIFHALGCPVLVGLSRKRFIASLSRGEAPKQRLPGSLAAGLATLSQGVQILRVHDVAETWQARAVWGSIGL</sequence>
<dbReference type="EC" id="2.5.1.15" evidence="4"/>
<evidence type="ECO:0000259" key="9">
    <source>
        <dbReference type="PROSITE" id="PS50972"/>
    </source>
</evidence>
<dbReference type="NCBIfam" id="TIGR01496">
    <property type="entry name" value="DHPS"/>
    <property type="match status" value="1"/>
</dbReference>
<gene>
    <name evidence="10" type="primary">folP</name>
    <name evidence="10" type="ORF">ACFQPS_08955</name>
</gene>
<keyword evidence="7" id="KW-0460">Magnesium</keyword>
<proteinExistence type="predicted"/>
<accession>A0ABW2KTH4</accession>
<comment type="cofactor">
    <cofactor evidence="2">
        <name>Mg(2+)</name>
        <dbReference type="ChEBI" id="CHEBI:18420"/>
    </cofactor>
</comment>
<evidence type="ECO:0000256" key="8">
    <source>
        <dbReference type="ARBA" id="ARBA00022909"/>
    </source>
</evidence>
<dbReference type="Pfam" id="PF00809">
    <property type="entry name" value="Pterin_bind"/>
    <property type="match status" value="1"/>
</dbReference>
<comment type="pathway">
    <text evidence="3">Cofactor biosynthesis; tetrahydrofolate biosynthesis; 7,8-dihydrofolate from 2-amino-4-hydroxy-6-hydroxymethyl-7,8-dihydropteridine diphosphate and 4-aminobenzoate: step 1/2.</text>
</comment>
<evidence type="ECO:0000256" key="7">
    <source>
        <dbReference type="ARBA" id="ARBA00022842"/>
    </source>
</evidence>
<evidence type="ECO:0000256" key="1">
    <source>
        <dbReference type="ARBA" id="ARBA00000012"/>
    </source>
</evidence>
<evidence type="ECO:0000256" key="6">
    <source>
        <dbReference type="ARBA" id="ARBA00022723"/>
    </source>
</evidence>
<dbReference type="PROSITE" id="PS50972">
    <property type="entry name" value="PTERIN_BINDING"/>
    <property type="match status" value="1"/>
</dbReference>
<dbReference type="EMBL" id="JBHTCM010000010">
    <property type="protein sequence ID" value="MFC7333288.1"/>
    <property type="molecule type" value="Genomic_DNA"/>
</dbReference>
<dbReference type="RefSeq" id="WP_377358277.1">
    <property type="nucleotide sequence ID" value="NZ_JBHTCM010000010.1"/>
</dbReference>
<dbReference type="PROSITE" id="PS00792">
    <property type="entry name" value="DHPS_1"/>
    <property type="match status" value="1"/>
</dbReference>
<evidence type="ECO:0000256" key="4">
    <source>
        <dbReference type="ARBA" id="ARBA00012458"/>
    </source>
</evidence>
<feature type="domain" description="Pterin-binding" evidence="9">
    <location>
        <begin position="125"/>
        <end position="378"/>
    </location>
</feature>
<comment type="caution">
    <text evidence="10">The sequence shown here is derived from an EMBL/GenBank/DDBJ whole genome shotgun (WGS) entry which is preliminary data.</text>
</comment>
<keyword evidence="5 10" id="KW-0808">Transferase</keyword>
<keyword evidence="8" id="KW-0289">Folate biosynthesis</keyword>
<keyword evidence="6" id="KW-0479">Metal-binding</keyword>
<dbReference type="InterPro" id="IPR045031">
    <property type="entry name" value="DHP_synth-like"/>
</dbReference>
<dbReference type="InterPro" id="IPR011005">
    <property type="entry name" value="Dihydropteroate_synth-like_sf"/>
</dbReference>
<dbReference type="Gene3D" id="3.20.20.20">
    <property type="entry name" value="Dihydropteroate synthase-like"/>
    <property type="match status" value="1"/>
</dbReference>
<dbReference type="PROSITE" id="PS00793">
    <property type="entry name" value="DHPS_2"/>
    <property type="match status" value="1"/>
</dbReference>
<dbReference type="CDD" id="cd00739">
    <property type="entry name" value="DHPS"/>
    <property type="match status" value="1"/>
</dbReference>
<evidence type="ECO:0000256" key="2">
    <source>
        <dbReference type="ARBA" id="ARBA00001946"/>
    </source>
</evidence>
<evidence type="ECO:0000256" key="5">
    <source>
        <dbReference type="ARBA" id="ARBA00022679"/>
    </source>
</evidence>
<reference evidence="11" key="1">
    <citation type="journal article" date="2019" name="Int. J. Syst. Evol. Microbiol.">
        <title>The Global Catalogue of Microorganisms (GCM) 10K type strain sequencing project: providing services to taxonomists for standard genome sequencing and annotation.</title>
        <authorList>
            <consortium name="The Broad Institute Genomics Platform"/>
            <consortium name="The Broad Institute Genome Sequencing Center for Infectious Disease"/>
            <person name="Wu L."/>
            <person name="Ma J."/>
        </authorList>
    </citation>
    <scope>NUCLEOTIDE SEQUENCE [LARGE SCALE GENOMIC DNA]</scope>
    <source>
        <strain evidence="11">CGMCC 1.16275</strain>
    </source>
</reference>
<organism evidence="10 11">
    <name type="scientific">Rhodocista pekingensis</name>
    <dbReference type="NCBI Taxonomy" id="201185"/>
    <lineage>
        <taxon>Bacteria</taxon>
        <taxon>Pseudomonadati</taxon>
        <taxon>Pseudomonadota</taxon>
        <taxon>Alphaproteobacteria</taxon>
        <taxon>Rhodospirillales</taxon>
        <taxon>Azospirillaceae</taxon>
        <taxon>Rhodocista</taxon>
    </lineage>
</organism>